<dbReference type="HAMAP" id="MF_00172">
    <property type="entry name" value="Meth_synth"/>
    <property type="match status" value="1"/>
</dbReference>
<feature type="binding site" evidence="13">
    <location>
        <position position="642"/>
    </location>
    <ligand>
        <name>Zn(2+)</name>
        <dbReference type="ChEBI" id="CHEBI:29105"/>
        <label>1</label>
        <note>catalytic</note>
    </ligand>
</feature>
<evidence type="ECO:0000256" key="14">
    <source>
        <dbReference type="PIRSR" id="PIRSR000382-3"/>
    </source>
</evidence>
<feature type="binding site" evidence="12">
    <location>
        <position position="117"/>
    </location>
    <ligand>
        <name>5-methyltetrahydropteroyltri-L-glutamate</name>
        <dbReference type="ChEBI" id="CHEBI:58207"/>
    </ligand>
</feature>
<dbReference type="Pfam" id="PF08267">
    <property type="entry name" value="Meth_synt_1"/>
    <property type="match status" value="1"/>
</dbReference>
<dbReference type="Gene3D" id="3.20.20.210">
    <property type="match status" value="2"/>
</dbReference>
<name>A0A3N1NRQ9_9GAMM</name>
<evidence type="ECO:0000256" key="8">
    <source>
        <dbReference type="ARBA" id="ARBA00022737"/>
    </source>
</evidence>
<comment type="similarity">
    <text evidence="3 11">Belongs to the vitamin-B12 independent methionine synthase family.</text>
</comment>
<proteinExistence type="inferred from homology"/>
<feature type="binding site" evidence="11 12">
    <location>
        <position position="600"/>
    </location>
    <ligand>
        <name>L-homocysteine</name>
        <dbReference type="ChEBI" id="CHEBI:58199"/>
    </ligand>
</feature>
<evidence type="ECO:0000256" key="1">
    <source>
        <dbReference type="ARBA" id="ARBA00002777"/>
    </source>
</evidence>
<dbReference type="InterPro" id="IPR002629">
    <property type="entry name" value="Met_Synth_C/arc"/>
</dbReference>
<feature type="binding site" evidence="11">
    <location>
        <begin position="16"/>
        <end position="19"/>
    </location>
    <ligand>
        <name>5-methyltetrahydropteroyltri-L-glutamate</name>
        <dbReference type="ChEBI" id="CHEBI:58207"/>
    </ligand>
</feature>
<feature type="binding site" evidence="11 12">
    <location>
        <position position="600"/>
    </location>
    <ligand>
        <name>L-methionine</name>
        <dbReference type="ChEBI" id="CHEBI:57844"/>
    </ligand>
</feature>
<sequence>MALTHSLGFPRVGRRRELKFALEAYWAGDSSEGELRDLAAQVRHYNWGVQQGLDFVPAGDFTLYDHVLDTAVRLGAVPERFKADEPAITTYFRQARGRAPGGQDVPALEMTKWFNTNYHYLVPELADDQQFSLNVDEQLAQIREARAAGHKVKPVLVGPVTFLYLSKQREGADQRLSHLPKLISAYSQWLDKLAGEGIEWVQIDEPLLVTDISNDWQQALQTAYQALSEAPVKILLATYFGTLGNNLALATSLPVAGLHIDAVAGRAQLAVVDNAWPADKVLSVGIVNGRNVWRTDLRAAIGSLKAIGERRGNQLWVAPSCSLLHCPVDLAQEDQLDDELKSWLAFGVQKVEEVQLIAKALNEGEGAIGEALAASDAAAAARKSSKRIHSDTVAKRVAAITGNDSQRHSAFSDRIAKQREYLKLPAYPTTTIGSFPQTPTIRGLRRDWRAGRLSEPQYREAISKEIEAVIREQEALGLDVLVHGEAERNDMVEYFGELLDGFAFTRFGWVQSYGSRCVKPPIIFGDVSRAQAMTVEWAAFAQTLTHKPVKGMLTGPVTILGWSFPRDDIELKTIAQQIALALRDEVVDLEQAGIKVIQIDEPAFRELLPLKLAEQSAYFDWAVEAFRLSAAGVADDTQIHTHMCYSEFNAIIDAIAALDADVITIETSRSANELLDVFREYAYPNEIGPGVYDIHSPRIPSVDEMAKLIQRAEAYIPAERIWVNPDCGLKTRRWEEVRPALKNMVDAAKQLREQAA</sequence>
<feature type="binding site" evidence="11">
    <location>
        <position position="727"/>
    </location>
    <ligand>
        <name>Zn(2+)</name>
        <dbReference type="ChEBI" id="CHEBI:29105"/>
        <note>catalytic</note>
    </ligand>
</feature>
<comment type="function">
    <text evidence="1 11">Catalyzes the transfer of a methyl group from 5-methyltetrahydrofolate to homocysteine resulting in methionine formation.</text>
</comment>
<feature type="binding site" evidence="13">
    <location>
        <position position="644"/>
    </location>
    <ligand>
        <name>Zn(2+)</name>
        <dbReference type="ChEBI" id="CHEBI:29105"/>
        <label>1</label>
        <note>catalytic</note>
    </ligand>
</feature>
<evidence type="ECO:0000256" key="6">
    <source>
        <dbReference type="ARBA" id="ARBA00022679"/>
    </source>
</evidence>
<dbReference type="GO" id="GO:0008270">
    <property type="term" value="F:zinc ion binding"/>
    <property type="evidence" value="ECO:0007669"/>
    <property type="project" value="InterPro"/>
</dbReference>
<evidence type="ECO:0000256" key="13">
    <source>
        <dbReference type="PIRSR" id="PIRSR000382-2"/>
    </source>
</evidence>
<comment type="pathway">
    <text evidence="2 11">Amino-acid biosynthesis; L-methionine biosynthesis via de novo pathway; L-methionine from L-homocysteine (MetE route): step 1/1.</text>
</comment>
<evidence type="ECO:0000256" key="3">
    <source>
        <dbReference type="ARBA" id="ARBA00009553"/>
    </source>
</evidence>
<dbReference type="InterPro" id="IPR038071">
    <property type="entry name" value="UROD/MetE-like_sf"/>
</dbReference>
<accession>A0A3N1NRQ9</accession>
<evidence type="ECO:0000256" key="9">
    <source>
        <dbReference type="ARBA" id="ARBA00022833"/>
    </source>
</evidence>
<feature type="binding site" evidence="11 12">
    <location>
        <begin position="432"/>
        <end position="434"/>
    </location>
    <ligand>
        <name>L-homocysteine</name>
        <dbReference type="ChEBI" id="CHEBI:58199"/>
    </ligand>
</feature>
<feature type="binding site" evidence="11">
    <location>
        <position position="606"/>
    </location>
    <ligand>
        <name>5-methyltetrahydropteroyltri-L-glutamate</name>
        <dbReference type="ChEBI" id="CHEBI:58207"/>
    </ligand>
</feature>
<keyword evidence="6 11" id="KW-0808">Transferase</keyword>
<protein>
    <recommendedName>
        <fullName evidence="11">5-methyltetrahydropteroyltriglutamate--homocysteine methyltransferase</fullName>
        <ecNumber evidence="11">2.1.1.14</ecNumber>
    </recommendedName>
    <alternativeName>
        <fullName evidence="11">Cobalamin-independent methionine synthase</fullName>
    </alternativeName>
    <alternativeName>
        <fullName evidence="11">Methionine synthase, vitamin-B12 independent isozyme</fullName>
    </alternativeName>
</protein>
<dbReference type="EMBL" id="RJUL01000014">
    <property type="protein sequence ID" value="ROQ18865.1"/>
    <property type="molecule type" value="Genomic_DNA"/>
</dbReference>
<evidence type="ECO:0000256" key="10">
    <source>
        <dbReference type="ARBA" id="ARBA00023167"/>
    </source>
</evidence>
<dbReference type="Pfam" id="PF01717">
    <property type="entry name" value="Meth_synt_2"/>
    <property type="match status" value="1"/>
</dbReference>
<dbReference type="FunFam" id="3.20.20.210:FF:000003">
    <property type="entry name" value="5-methyltetrahydropteroyltriglutamate--homocysteine methyltransferase"/>
    <property type="match status" value="1"/>
</dbReference>
<feature type="domain" description="Cobalamin-independent methionine synthase MetE N-terminal" evidence="16">
    <location>
        <begin position="4"/>
        <end position="309"/>
    </location>
</feature>
<evidence type="ECO:0000256" key="11">
    <source>
        <dbReference type="HAMAP-Rule" id="MF_00172"/>
    </source>
</evidence>
<comment type="cofactor">
    <cofactor evidence="13">
        <name>Zn(2+)</name>
        <dbReference type="ChEBI" id="CHEBI:29105"/>
    </cofactor>
    <text evidence="13">Binds 2 Zn(2+) ions per subunit.</text>
</comment>
<feature type="binding site" evidence="11">
    <location>
        <position position="485"/>
    </location>
    <ligand>
        <name>L-homocysteine</name>
        <dbReference type="ChEBI" id="CHEBI:58199"/>
    </ligand>
</feature>
<feature type="binding site" evidence="12">
    <location>
        <position position="19"/>
    </location>
    <ligand>
        <name>5-methyltetrahydropteroyltri-L-glutamate</name>
        <dbReference type="ChEBI" id="CHEBI:58207"/>
    </ligand>
</feature>
<evidence type="ECO:0000256" key="5">
    <source>
        <dbReference type="ARBA" id="ARBA00022605"/>
    </source>
</evidence>
<keyword evidence="7 11" id="KW-0479">Metal-binding</keyword>
<gene>
    <name evidence="11" type="primary">metE</name>
    <name evidence="17" type="ORF">EDC28_11418</name>
</gene>
<dbReference type="AlphaFoldDB" id="A0A3N1NRQ9"/>
<dbReference type="GO" id="GO:0003871">
    <property type="term" value="F:5-methyltetrahydropteroyltriglutamate-homocysteine S-methyltransferase activity"/>
    <property type="evidence" value="ECO:0007669"/>
    <property type="project" value="UniProtKB-UniRule"/>
</dbReference>
<keyword evidence="5 11" id="KW-0028">Amino-acid biosynthesis</keyword>
<feature type="binding site" evidence="13">
    <location>
        <position position="727"/>
    </location>
    <ligand>
        <name>Zn(2+)</name>
        <dbReference type="ChEBI" id="CHEBI:29105"/>
        <label>1</label>
        <note>catalytic</note>
    </ligand>
</feature>
<evidence type="ECO:0000256" key="7">
    <source>
        <dbReference type="ARBA" id="ARBA00022723"/>
    </source>
</evidence>
<dbReference type="NCBIfam" id="TIGR01371">
    <property type="entry name" value="met_syn_B12ind"/>
    <property type="match status" value="1"/>
</dbReference>
<dbReference type="InterPro" id="IPR006276">
    <property type="entry name" value="Cobalamin-indep_Met_synthase"/>
</dbReference>
<evidence type="ECO:0000256" key="12">
    <source>
        <dbReference type="PIRSR" id="PIRSR000382-1"/>
    </source>
</evidence>
<feature type="binding site" evidence="11 12">
    <location>
        <position position="485"/>
    </location>
    <ligand>
        <name>L-methionine</name>
        <dbReference type="ChEBI" id="CHEBI:57844"/>
    </ligand>
</feature>
<organism evidence="17 18">
    <name type="scientific">Gallaecimonas pentaromativorans</name>
    <dbReference type="NCBI Taxonomy" id="584787"/>
    <lineage>
        <taxon>Bacteria</taxon>
        <taxon>Pseudomonadati</taxon>
        <taxon>Pseudomonadota</taxon>
        <taxon>Gammaproteobacteria</taxon>
        <taxon>Enterobacterales</taxon>
        <taxon>Gallaecimonadaceae</taxon>
        <taxon>Gallaecimonas</taxon>
    </lineage>
</organism>
<dbReference type="EC" id="2.1.1.14" evidence="11"/>
<feature type="binding site" evidence="11">
    <location>
        <position position="644"/>
    </location>
    <ligand>
        <name>Zn(2+)</name>
        <dbReference type="ChEBI" id="CHEBI:29105"/>
        <note>catalytic</note>
    </ligand>
</feature>
<feature type="binding site" evidence="13">
    <location>
        <position position="666"/>
    </location>
    <ligand>
        <name>Zn(2+)</name>
        <dbReference type="ChEBI" id="CHEBI:29105"/>
        <label>1</label>
        <note>catalytic</note>
    </ligand>
</feature>
<dbReference type="PANTHER" id="PTHR30519">
    <property type="entry name" value="5-METHYLTETRAHYDROPTEROYLTRIGLUTAMATE--HOMOCYSTEINE METHYLTRANSFERASE"/>
    <property type="match status" value="1"/>
</dbReference>
<feature type="binding site" evidence="11 12">
    <location>
        <position position="562"/>
    </location>
    <ligand>
        <name>5-methyltetrahydropteroyltri-L-glutamate</name>
        <dbReference type="ChEBI" id="CHEBI:58207"/>
    </ligand>
</feature>
<dbReference type="CDD" id="cd03312">
    <property type="entry name" value="CIMS_N_terminal_like"/>
    <property type="match status" value="1"/>
</dbReference>
<comment type="cofactor">
    <cofactor evidence="11">
        <name>Zn(2+)</name>
        <dbReference type="ChEBI" id="CHEBI:29105"/>
    </cofactor>
    <text evidence="11">Binds 1 zinc ion per subunit.</text>
</comment>
<comment type="caution">
    <text evidence="17">The sequence shown here is derived from an EMBL/GenBank/DDBJ whole genome shotgun (WGS) entry which is preliminary data.</text>
</comment>
<dbReference type="Proteomes" id="UP000268033">
    <property type="component" value="Unassembled WGS sequence"/>
</dbReference>
<feature type="binding site" evidence="11 12">
    <location>
        <begin position="432"/>
        <end position="434"/>
    </location>
    <ligand>
        <name>L-methionine</name>
        <dbReference type="ChEBI" id="CHEBI:57844"/>
    </ligand>
</feature>
<evidence type="ECO:0000313" key="18">
    <source>
        <dbReference type="Proteomes" id="UP000268033"/>
    </source>
</evidence>
<keyword evidence="10 11" id="KW-0486">Methionine biosynthesis</keyword>
<feature type="active site" description="Proton donor" evidence="11 14">
    <location>
        <position position="695"/>
    </location>
</feature>
<dbReference type="FunFam" id="3.20.20.210:FF:000002">
    <property type="entry name" value="5-methyltetrahydropteroyltriglutamate--homocysteine methyltransferase"/>
    <property type="match status" value="1"/>
</dbReference>
<evidence type="ECO:0000259" key="16">
    <source>
        <dbReference type="Pfam" id="PF08267"/>
    </source>
</evidence>
<feature type="binding site" evidence="11 12">
    <location>
        <begin position="516"/>
        <end position="517"/>
    </location>
    <ligand>
        <name>5-methyltetrahydropteroyltri-L-glutamate</name>
        <dbReference type="ChEBI" id="CHEBI:58207"/>
    </ligand>
</feature>
<dbReference type="STRING" id="584787.GCA_001247655_01304"/>
<dbReference type="RefSeq" id="WP_123422682.1">
    <property type="nucleotide sequence ID" value="NZ_RJUL01000014.1"/>
</dbReference>
<dbReference type="InterPro" id="IPR013215">
    <property type="entry name" value="Cbl-indep_Met_Synth_N"/>
</dbReference>
<comment type="catalytic activity">
    <reaction evidence="11">
        <text>5-methyltetrahydropteroyltri-L-glutamate + L-homocysteine = tetrahydropteroyltri-L-glutamate + L-methionine</text>
        <dbReference type="Rhea" id="RHEA:21196"/>
        <dbReference type="ChEBI" id="CHEBI:57844"/>
        <dbReference type="ChEBI" id="CHEBI:58140"/>
        <dbReference type="ChEBI" id="CHEBI:58199"/>
        <dbReference type="ChEBI" id="CHEBI:58207"/>
        <dbReference type="EC" id="2.1.1.14"/>
    </reaction>
</comment>
<evidence type="ECO:0000313" key="17">
    <source>
        <dbReference type="EMBL" id="ROQ18865.1"/>
    </source>
</evidence>
<feature type="binding site" evidence="11">
    <location>
        <position position="642"/>
    </location>
    <ligand>
        <name>Zn(2+)</name>
        <dbReference type="ChEBI" id="CHEBI:29105"/>
        <note>catalytic</note>
    </ligand>
</feature>
<feature type="domain" description="Cobalamin-independent methionine synthase MetE C-terminal/archaeal" evidence="15">
    <location>
        <begin position="428"/>
        <end position="749"/>
    </location>
</feature>
<keyword evidence="18" id="KW-1185">Reference proteome</keyword>
<dbReference type="NCBIfam" id="NF003556">
    <property type="entry name" value="PRK05222.1"/>
    <property type="match status" value="1"/>
</dbReference>
<keyword evidence="4 11" id="KW-0489">Methyltransferase</keyword>
<keyword evidence="9 11" id="KW-0862">Zinc</keyword>
<dbReference type="UniPathway" id="UPA00051">
    <property type="reaction ID" value="UER00082"/>
</dbReference>
<reference evidence="17 18" key="1">
    <citation type="submission" date="2018-11" db="EMBL/GenBank/DDBJ databases">
        <title>Genomic Encyclopedia of Type Strains, Phase IV (KMG-IV): sequencing the most valuable type-strain genomes for metagenomic binning, comparative biology and taxonomic classification.</title>
        <authorList>
            <person name="Goeker M."/>
        </authorList>
    </citation>
    <scope>NUCLEOTIDE SEQUENCE [LARGE SCALE GENOMIC DNA]</scope>
    <source>
        <strain evidence="17 18">DSM 21945</strain>
    </source>
</reference>
<feature type="binding site" evidence="11">
    <location>
        <position position="112"/>
    </location>
    <ligand>
        <name>5-methyltetrahydropteroyltri-L-glutamate</name>
        <dbReference type="ChEBI" id="CHEBI:58207"/>
    </ligand>
</feature>
<keyword evidence="8 11" id="KW-0677">Repeat</keyword>
<dbReference type="GO" id="GO:0071265">
    <property type="term" value="P:L-methionine biosynthetic process"/>
    <property type="evidence" value="ECO:0007669"/>
    <property type="project" value="UniProtKB-ARBA"/>
</dbReference>
<evidence type="ECO:0000256" key="4">
    <source>
        <dbReference type="ARBA" id="ARBA00022603"/>
    </source>
</evidence>
<evidence type="ECO:0000259" key="15">
    <source>
        <dbReference type="Pfam" id="PF01717"/>
    </source>
</evidence>
<dbReference type="GO" id="GO:0032259">
    <property type="term" value="P:methylation"/>
    <property type="evidence" value="ECO:0007669"/>
    <property type="project" value="UniProtKB-KW"/>
</dbReference>
<dbReference type="SUPFAM" id="SSF51726">
    <property type="entry name" value="UROD/MetE-like"/>
    <property type="match status" value="2"/>
</dbReference>
<feature type="binding site" evidence="11">
    <location>
        <position position="666"/>
    </location>
    <ligand>
        <name>Zn(2+)</name>
        <dbReference type="ChEBI" id="CHEBI:29105"/>
        <note>catalytic</note>
    </ligand>
</feature>
<dbReference type="PIRSF" id="PIRSF000382">
    <property type="entry name" value="MeTrfase_B12_ind"/>
    <property type="match status" value="1"/>
</dbReference>
<dbReference type="CDD" id="cd03311">
    <property type="entry name" value="CIMS_C_terminal_like"/>
    <property type="match status" value="1"/>
</dbReference>
<evidence type="ECO:0000256" key="2">
    <source>
        <dbReference type="ARBA" id="ARBA00004681"/>
    </source>
</evidence>